<dbReference type="InterPro" id="IPR004706">
    <property type="entry name" value="Arsenical-R_Acr3"/>
</dbReference>
<sequence>MGIFERFLTIWVALAITAGVALGIAFPQVVEKVALLEIAHINLPVAVLIWLMIYPMMIQIDWSAHQRCG</sequence>
<dbReference type="EMBL" id="ADOG01000017">
    <property type="protein sequence ID" value="EFM91779.1"/>
    <property type="molecule type" value="Genomic_DNA"/>
</dbReference>
<evidence type="ECO:0000256" key="1">
    <source>
        <dbReference type="ARBA" id="ARBA00022448"/>
    </source>
</evidence>
<reference evidence="3 4" key="1">
    <citation type="journal article" date="2010" name="J. Bacteriol.">
        <title>Comparative genomic characterization of Actinobacillus pleuropneumoniae.</title>
        <authorList>
            <person name="Xu Z."/>
            <person name="Chen X."/>
            <person name="Li L."/>
            <person name="Li T."/>
            <person name="Wang S."/>
            <person name="Chen H."/>
            <person name="Zhou R."/>
        </authorList>
    </citation>
    <scope>NUCLEOTIDE SEQUENCE [LARGE SCALE GENOMIC DNA]</scope>
    <source>
        <strain evidence="3 4">Femo</strain>
    </source>
</reference>
<dbReference type="GO" id="GO:0005886">
    <property type="term" value="C:plasma membrane"/>
    <property type="evidence" value="ECO:0007669"/>
    <property type="project" value="TreeGrafter"/>
</dbReference>
<comment type="caution">
    <text evidence="3">The sequence shown here is derived from an EMBL/GenBank/DDBJ whole genome shotgun (WGS) entry which is preliminary data.</text>
</comment>
<dbReference type="Proteomes" id="UP000005341">
    <property type="component" value="Unassembled WGS sequence"/>
</dbReference>
<dbReference type="Gene3D" id="1.20.1530.20">
    <property type="match status" value="1"/>
</dbReference>
<dbReference type="PANTHER" id="PTHR43057:SF1">
    <property type="entry name" value="ARSENICAL-RESISTANCE PROTEIN 3"/>
    <property type="match status" value="1"/>
</dbReference>
<dbReference type="PANTHER" id="PTHR43057">
    <property type="entry name" value="ARSENITE EFFLUX TRANSPORTER"/>
    <property type="match status" value="1"/>
</dbReference>
<protein>
    <submittedName>
        <fullName evidence="3">Arsenite transporter, ACR3 family protein</fullName>
    </submittedName>
</protein>
<evidence type="ECO:0000313" key="3">
    <source>
        <dbReference type="EMBL" id="EFM91779.1"/>
    </source>
</evidence>
<dbReference type="InterPro" id="IPR038770">
    <property type="entry name" value="Na+/solute_symporter_sf"/>
</dbReference>
<keyword evidence="1" id="KW-0813">Transport</keyword>
<name>A0A828Q4P7_ACTPL</name>
<keyword evidence="2" id="KW-0812">Transmembrane</keyword>
<accession>A0A828Q4P7</accession>
<proteinExistence type="predicted"/>
<keyword evidence="2" id="KW-1133">Transmembrane helix</keyword>
<feature type="transmembrane region" description="Helical" evidence="2">
    <location>
        <begin position="33"/>
        <end position="53"/>
    </location>
</feature>
<evidence type="ECO:0000313" key="4">
    <source>
        <dbReference type="Proteomes" id="UP000005341"/>
    </source>
</evidence>
<dbReference type="GO" id="GO:0015105">
    <property type="term" value="F:arsenite transmembrane transporter activity"/>
    <property type="evidence" value="ECO:0007669"/>
    <property type="project" value="TreeGrafter"/>
</dbReference>
<evidence type="ECO:0000256" key="2">
    <source>
        <dbReference type="SAM" id="Phobius"/>
    </source>
</evidence>
<organism evidence="3 4">
    <name type="scientific">Actinobacillus pleuropneumoniae serovar 6 str. Femo</name>
    <dbReference type="NCBI Taxonomy" id="754256"/>
    <lineage>
        <taxon>Bacteria</taxon>
        <taxon>Pseudomonadati</taxon>
        <taxon>Pseudomonadota</taxon>
        <taxon>Gammaproteobacteria</taxon>
        <taxon>Pasteurellales</taxon>
        <taxon>Pasteurellaceae</taxon>
        <taxon>Actinobacillus</taxon>
    </lineage>
</organism>
<dbReference type="GO" id="GO:0015104">
    <property type="term" value="F:antimonite transmembrane transporter activity"/>
    <property type="evidence" value="ECO:0007669"/>
    <property type="project" value="TreeGrafter"/>
</dbReference>
<keyword evidence="2" id="KW-0472">Membrane</keyword>
<gene>
    <name evidence="3" type="ORF">appser6_12390</name>
</gene>
<dbReference type="GO" id="GO:0015297">
    <property type="term" value="F:antiporter activity"/>
    <property type="evidence" value="ECO:0007669"/>
    <property type="project" value="InterPro"/>
</dbReference>
<dbReference type="AlphaFoldDB" id="A0A828Q4P7"/>